<dbReference type="NCBIfam" id="NF008528">
    <property type="entry name" value="PRK11463.1-2"/>
    <property type="match status" value="1"/>
</dbReference>
<sequence length="131" mass="14468">MFWLIVVLIILVPTIELWGLITVGGWIGAGPTILLVLATGVLGGYLAKREGLHTYRLAMIQLRNGETPGDTLIDGLLILVGGLLLLTPGFFSDVIGFLMIFPWTRGMVKLLVIKWVSKKINEGSVIWIRRK</sequence>
<dbReference type="Pfam" id="PF04186">
    <property type="entry name" value="FxsA"/>
    <property type="match status" value="1"/>
</dbReference>
<evidence type="ECO:0000256" key="1">
    <source>
        <dbReference type="SAM" id="Phobius"/>
    </source>
</evidence>
<dbReference type="PANTHER" id="PTHR35335">
    <property type="entry name" value="UPF0716 PROTEIN FXSA"/>
    <property type="match status" value="1"/>
</dbReference>
<dbReference type="InterPro" id="IPR007313">
    <property type="entry name" value="FxsA"/>
</dbReference>
<reference evidence="2 3" key="1">
    <citation type="submission" date="2019-03" db="EMBL/GenBank/DDBJ databases">
        <title>Genomic Encyclopedia of Type Strains, Phase IV (KMG-IV): sequencing the most valuable type-strain genomes for metagenomic binning, comparative biology and taxonomic classification.</title>
        <authorList>
            <person name="Goeker M."/>
        </authorList>
    </citation>
    <scope>NUCLEOTIDE SEQUENCE [LARGE SCALE GENOMIC DNA]</scope>
    <source>
        <strain evidence="2 3">DSM 45707</strain>
    </source>
</reference>
<accession>A0A4V2UVR0</accession>
<evidence type="ECO:0000313" key="2">
    <source>
        <dbReference type="EMBL" id="TCS96747.1"/>
    </source>
</evidence>
<gene>
    <name evidence="2" type="ORF">EDD58_101388</name>
</gene>
<organism evidence="2 3">
    <name type="scientific">Hazenella coriacea</name>
    <dbReference type="NCBI Taxonomy" id="1179467"/>
    <lineage>
        <taxon>Bacteria</taxon>
        <taxon>Bacillati</taxon>
        <taxon>Bacillota</taxon>
        <taxon>Bacilli</taxon>
        <taxon>Bacillales</taxon>
        <taxon>Thermoactinomycetaceae</taxon>
        <taxon>Hazenella</taxon>
    </lineage>
</organism>
<dbReference type="Proteomes" id="UP000294937">
    <property type="component" value="Unassembled WGS sequence"/>
</dbReference>
<keyword evidence="1" id="KW-0812">Transmembrane</keyword>
<evidence type="ECO:0000313" key="3">
    <source>
        <dbReference type="Proteomes" id="UP000294937"/>
    </source>
</evidence>
<dbReference type="OrthoDB" id="9792788at2"/>
<dbReference type="PANTHER" id="PTHR35335:SF1">
    <property type="entry name" value="UPF0716 PROTEIN FXSA"/>
    <property type="match status" value="1"/>
</dbReference>
<keyword evidence="1" id="KW-1133">Transmembrane helix</keyword>
<protein>
    <submittedName>
        <fullName evidence="2">UPF0716 protein FxsA</fullName>
    </submittedName>
</protein>
<name>A0A4V2UVR0_9BACL</name>
<keyword evidence="3" id="KW-1185">Reference proteome</keyword>
<feature type="transmembrane region" description="Helical" evidence="1">
    <location>
        <begin position="76"/>
        <end position="101"/>
    </location>
</feature>
<dbReference type="EMBL" id="SMAG01000001">
    <property type="protein sequence ID" value="TCS96747.1"/>
    <property type="molecule type" value="Genomic_DNA"/>
</dbReference>
<proteinExistence type="predicted"/>
<dbReference type="AlphaFoldDB" id="A0A4V2UVR0"/>
<dbReference type="GO" id="GO:0016020">
    <property type="term" value="C:membrane"/>
    <property type="evidence" value="ECO:0007669"/>
    <property type="project" value="InterPro"/>
</dbReference>
<keyword evidence="1" id="KW-0472">Membrane</keyword>
<comment type="caution">
    <text evidence="2">The sequence shown here is derived from an EMBL/GenBank/DDBJ whole genome shotgun (WGS) entry which is preliminary data.</text>
</comment>
<feature type="transmembrane region" description="Helical" evidence="1">
    <location>
        <begin position="27"/>
        <end position="47"/>
    </location>
</feature>